<gene>
    <name evidence="2" type="ORF">Fcan01_24359</name>
</gene>
<dbReference type="AlphaFoldDB" id="A0A226D7S4"/>
<comment type="caution">
    <text evidence="2">The sequence shown here is derived from an EMBL/GenBank/DDBJ whole genome shotgun (WGS) entry which is preliminary data.</text>
</comment>
<keyword evidence="1" id="KW-0472">Membrane</keyword>
<keyword evidence="1" id="KW-0812">Transmembrane</keyword>
<sequence length="219" mass="25223">MDPSYLWFRPVTLQSPKSKIFCRILILFPTTFHASLIMFGAVIIIINMMLSLINNLQKLTVRAKINNASKIRDIADYISCMRTYRQLQLLNFHTNEFLYYIFPVTLLAQFFVVTLSVYAAIKLVGLVPHAFILMAVTMLCVDLSVSNISLPVMSSFQEMLLEFLRSFQAQGWSTYTARHLKGCRPLKICLGPFLYVQRETRTEFFALMAYYTISLVISV</sequence>
<evidence type="ECO:0000313" key="3">
    <source>
        <dbReference type="Proteomes" id="UP000198287"/>
    </source>
</evidence>
<feature type="transmembrane region" description="Helical" evidence="1">
    <location>
        <begin position="127"/>
        <end position="150"/>
    </location>
</feature>
<evidence type="ECO:0000256" key="1">
    <source>
        <dbReference type="SAM" id="Phobius"/>
    </source>
</evidence>
<keyword evidence="3" id="KW-1185">Reference proteome</keyword>
<feature type="transmembrane region" description="Helical" evidence="1">
    <location>
        <begin position="97"/>
        <end position="121"/>
    </location>
</feature>
<keyword evidence="1" id="KW-1133">Transmembrane helix</keyword>
<dbReference type="EMBL" id="LNIX01000031">
    <property type="protein sequence ID" value="OXA40914.1"/>
    <property type="molecule type" value="Genomic_DNA"/>
</dbReference>
<protein>
    <submittedName>
        <fullName evidence="2">Uncharacterized protein</fullName>
    </submittedName>
</protein>
<dbReference type="Proteomes" id="UP000198287">
    <property type="component" value="Unassembled WGS sequence"/>
</dbReference>
<reference evidence="2 3" key="1">
    <citation type="submission" date="2015-12" db="EMBL/GenBank/DDBJ databases">
        <title>The genome of Folsomia candida.</title>
        <authorList>
            <person name="Faddeeva A."/>
            <person name="Derks M.F."/>
            <person name="Anvar Y."/>
            <person name="Smit S."/>
            <person name="Van Straalen N."/>
            <person name="Roelofs D."/>
        </authorList>
    </citation>
    <scope>NUCLEOTIDE SEQUENCE [LARGE SCALE GENOMIC DNA]</scope>
    <source>
        <strain evidence="2 3">VU population</strain>
        <tissue evidence="2">Whole body</tissue>
    </source>
</reference>
<proteinExistence type="predicted"/>
<name>A0A226D7S4_FOLCA</name>
<evidence type="ECO:0000313" key="2">
    <source>
        <dbReference type="EMBL" id="OXA40914.1"/>
    </source>
</evidence>
<organism evidence="2 3">
    <name type="scientific">Folsomia candida</name>
    <name type="common">Springtail</name>
    <dbReference type="NCBI Taxonomy" id="158441"/>
    <lineage>
        <taxon>Eukaryota</taxon>
        <taxon>Metazoa</taxon>
        <taxon>Ecdysozoa</taxon>
        <taxon>Arthropoda</taxon>
        <taxon>Hexapoda</taxon>
        <taxon>Collembola</taxon>
        <taxon>Entomobryomorpha</taxon>
        <taxon>Isotomoidea</taxon>
        <taxon>Isotomidae</taxon>
        <taxon>Proisotominae</taxon>
        <taxon>Folsomia</taxon>
    </lineage>
</organism>
<feature type="transmembrane region" description="Helical" evidence="1">
    <location>
        <begin position="20"/>
        <end position="53"/>
    </location>
</feature>
<accession>A0A226D7S4</accession>